<dbReference type="InterPro" id="IPR006680">
    <property type="entry name" value="Amidohydro-rel"/>
</dbReference>
<evidence type="ECO:0000256" key="8">
    <source>
        <dbReference type="ARBA" id="ARBA00022975"/>
    </source>
</evidence>
<dbReference type="InterPro" id="IPR002195">
    <property type="entry name" value="Dihydroorotase_CS"/>
</dbReference>
<reference evidence="12 13" key="1">
    <citation type="submission" date="2018-06" db="EMBL/GenBank/DDBJ databases">
        <authorList>
            <consortium name="Pathogen Informatics"/>
            <person name="Doyle S."/>
        </authorList>
    </citation>
    <scope>NUCLEOTIDE SEQUENCE [LARGE SCALE GENOMIC DNA]</scope>
    <source>
        <strain evidence="12 13">NCTC10717</strain>
    </source>
</reference>
<evidence type="ECO:0000259" key="11">
    <source>
        <dbReference type="Pfam" id="PF01979"/>
    </source>
</evidence>
<feature type="binding site" evidence="9">
    <location>
        <position position="251"/>
    </location>
    <ligand>
        <name>substrate</name>
    </ligand>
</feature>
<feature type="binding site" evidence="9">
    <location>
        <position position="219"/>
    </location>
    <ligand>
        <name>substrate</name>
    </ligand>
</feature>
<dbReference type="GO" id="GO:0008270">
    <property type="term" value="F:zinc ion binding"/>
    <property type="evidence" value="ECO:0007669"/>
    <property type="project" value="UniProtKB-UniRule"/>
</dbReference>
<dbReference type="HAMAP" id="MF_00219">
    <property type="entry name" value="PyrC_classII"/>
    <property type="match status" value="1"/>
</dbReference>
<accession>A0A380N0Z8</accession>
<dbReference type="GO" id="GO:0006207">
    <property type="term" value="P:'de novo' pyrimidine nucleobase biosynthetic process"/>
    <property type="evidence" value="ECO:0007669"/>
    <property type="project" value="TreeGrafter"/>
</dbReference>
<evidence type="ECO:0000256" key="2">
    <source>
        <dbReference type="ARBA" id="ARBA00004880"/>
    </source>
</evidence>
<gene>
    <name evidence="9 12" type="primary">pyrC</name>
    <name evidence="12" type="ORF">NCTC10717_02221</name>
</gene>
<feature type="binding site" description="via carbamate group" evidence="9">
    <location>
        <position position="99"/>
    </location>
    <ligand>
        <name>Zn(2+)</name>
        <dbReference type="ChEBI" id="CHEBI:29105"/>
        <label>1</label>
    </ligand>
</feature>
<keyword evidence="7 9" id="KW-0862">Zinc</keyword>
<feature type="binding site" evidence="9">
    <location>
        <position position="174"/>
    </location>
    <ligand>
        <name>Zn(2+)</name>
        <dbReference type="ChEBI" id="CHEBI:29105"/>
        <label>2</label>
    </ligand>
</feature>
<name>A0A380N0Z8_9GAMM</name>
<feature type="domain" description="Amidohydrolase-related" evidence="11">
    <location>
        <begin position="8"/>
        <end position="315"/>
    </location>
</feature>
<dbReference type="OrthoDB" id="9808095at2"/>
<dbReference type="EC" id="3.5.2.3" evidence="4 9"/>
<feature type="binding site" evidence="9">
    <location>
        <position position="16"/>
    </location>
    <ligand>
        <name>Zn(2+)</name>
        <dbReference type="ChEBI" id="CHEBI:29105"/>
        <label>1</label>
    </ligand>
</feature>
<feature type="binding site" evidence="9">
    <location>
        <position position="136"/>
    </location>
    <ligand>
        <name>Zn(2+)</name>
        <dbReference type="ChEBI" id="CHEBI:29105"/>
        <label>2</label>
    </ligand>
</feature>
<evidence type="ECO:0000256" key="5">
    <source>
        <dbReference type="ARBA" id="ARBA00022723"/>
    </source>
</evidence>
<dbReference type="GO" id="GO:0004151">
    <property type="term" value="F:dihydroorotase activity"/>
    <property type="evidence" value="ECO:0007669"/>
    <property type="project" value="UniProtKB-UniRule"/>
</dbReference>
<evidence type="ECO:0000313" key="12">
    <source>
        <dbReference type="EMBL" id="SUO98469.1"/>
    </source>
</evidence>
<evidence type="ECO:0000256" key="10">
    <source>
        <dbReference type="RuleBase" id="RU003440"/>
    </source>
</evidence>
<dbReference type="AlphaFoldDB" id="A0A380N0Z8"/>
<dbReference type="Gene3D" id="3.20.20.140">
    <property type="entry name" value="Metal-dependent hydrolases"/>
    <property type="match status" value="1"/>
</dbReference>
<dbReference type="GO" id="GO:0044205">
    <property type="term" value="P:'de novo' UMP biosynthetic process"/>
    <property type="evidence" value="ECO:0007669"/>
    <property type="project" value="UniProtKB-UniRule"/>
</dbReference>
<dbReference type="Pfam" id="PF01979">
    <property type="entry name" value="Amidohydro_1"/>
    <property type="match status" value="1"/>
</dbReference>
<evidence type="ECO:0000256" key="9">
    <source>
        <dbReference type="HAMAP-Rule" id="MF_00219"/>
    </source>
</evidence>
<dbReference type="InterPro" id="IPR032466">
    <property type="entry name" value="Metal_Hydrolase"/>
</dbReference>
<dbReference type="PROSITE" id="PS00482">
    <property type="entry name" value="DIHYDROOROTASE_1"/>
    <property type="match status" value="1"/>
</dbReference>
<evidence type="ECO:0000256" key="6">
    <source>
        <dbReference type="ARBA" id="ARBA00022801"/>
    </source>
</evidence>
<feature type="binding site" evidence="9">
    <location>
        <position position="263"/>
    </location>
    <ligand>
        <name>substrate</name>
    </ligand>
</feature>
<keyword evidence="8 9" id="KW-0665">Pyrimidine biosynthesis</keyword>
<dbReference type="Proteomes" id="UP000254575">
    <property type="component" value="Unassembled WGS sequence"/>
</dbReference>
<organism evidence="12 13">
    <name type="scientific">Suttonella indologenes</name>
    <dbReference type="NCBI Taxonomy" id="13276"/>
    <lineage>
        <taxon>Bacteria</taxon>
        <taxon>Pseudomonadati</taxon>
        <taxon>Pseudomonadota</taxon>
        <taxon>Gammaproteobacteria</taxon>
        <taxon>Cardiobacteriales</taxon>
        <taxon>Cardiobacteriaceae</taxon>
        <taxon>Suttonella</taxon>
    </lineage>
</organism>
<dbReference type="NCBIfam" id="TIGR00856">
    <property type="entry name" value="pyrC_dimer"/>
    <property type="match status" value="1"/>
</dbReference>
<sequence length="345" mass="38446">MTTSITLPRFDDMHVHFRDGAALKRTVADTSRWCARALIMPNLVPAVDSIAAVQSYRERIIAHIPPEHDFTPLMSLYLSEHLSPDTVRQAKAAGVVAIKWYSKGATTNSTQGVANVDSLAPVLEAMQKEGLLLLIHGEVTDADIDIFDRESRFIERILMPLRRNFPALKIVMEHITTAQAVQYIRSQSEHLAATITPQHLLFNRNRLLVGGVKPHYYCLPILKTESDRLALIDAATSGDPRFFLGTDSAPHAKHTKENACGCAGCYTAWHAPALYAQVFDSVGKLDKLKDFACRFGADYYGLPYNSGEIVLKKQAMRIPEHLPYLEDSTVVALEGGSEWQWSMEI</sequence>
<feature type="modified residue" description="N6-carboxylysine" evidence="9">
    <location>
        <position position="99"/>
    </location>
</feature>
<feature type="binding site" evidence="9">
    <location>
        <position position="136"/>
    </location>
    <ligand>
        <name>substrate</name>
    </ligand>
</feature>
<dbReference type="PANTHER" id="PTHR43137:SF1">
    <property type="entry name" value="DIHYDROOROTASE"/>
    <property type="match status" value="1"/>
</dbReference>
<dbReference type="PANTHER" id="PTHR43137">
    <property type="entry name" value="DIHYDROOROTASE"/>
    <property type="match status" value="1"/>
</dbReference>
<evidence type="ECO:0000256" key="4">
    <source>
        <dbReference type="ARBA" id="ARBA00012860"/>
    </source>
</evidence>
<comment type="function">
    <text evidence="1 9">Catalyzes the reversible cyclization of carbamoyl aspartate to dihydroorotate.</text>
</comment>
<feature type="binding site" description="via carbamate group" evidence="9">
    <location>
        <position position="99"/>
    </location>
    <ligand>
        <name>Zn(2+)</name>
        <dbReference type="ChEBI" id="CHEBI:29105"/>
        <label>2</label>
    </ligand>
</feature>
<keyword evidence="6 9" id="KW-0378">Hydrolase</keyword>
<feature type="binding site" evidence="9">
    <location>
        <position position="14"/>
    </location>
    <ligand>
        <name>Zn(2+)</name>
        <dbReference type="ChEBI" id="CHEBI:29105"/>
        <label>1</label>
    </ligand>
</feature>
<feature type="binding site" evidence="9">
    <location>
        <position position="247"/>
    </location>
    <ligand>
        <name>Zn(2+)</name>
        <dbReference type="ChEBI" id="CHEBI:29105"/>
        <label>1</label>
    </ligand>
</feature>
<dbReference type="SUPFAM" id="SSF51556">
    <property type="entry name" value="Metallo-dependent hydrolases"/>
    <property type="match status" value="1"/>
</dbReference>
<evidence type="ECO:0000313" key="13">
    <source>
        <dbReference type="Proteomes" id="UP000254575"/>
    </source>
</evidence>
<dbReference type="GO" id="GO:0005737">
    <property type="term" value="C:cytoplasm"/>
    <property type="evidence" value="ECO:0007669"/>
    <property type="project" value="TreeGrafter"/>
</dbReference>
<dbReference type="UniPathway" id="UPA00070">
    <property type="reaction ID" value="UER00117"/>
</dbReference>
<protein>
    <recommendedName>
        <fullName evidence="4 9">Dihydroorotase</fullName>
        <shortName evidence="9">DHOase</shortName>
        <ecNumber evidence="4 9">3.5.2.3</ecNumber>
    </recommendedName>
</protein>
<evidence type="ECO:0000256" key="3">
    <source>
        <dbReference type="ARBA" id="ARBA00005631"/>
    </source>
</evidence>
<comment type="subunit">
    <text evidence="9">Homodimer.</text>
</comment>
<keyword evidence="5 9" id="KW-0479">Metal-binding</keyword>
<proteinExistence type="inferred from homology"/>
<dbReference type="PROSITE" id="PS00483">
    <property type="entry name" value="DIHYDROOROTASE_2"/>
    <property type="match status" value="1"/>
</dbReference>
<evidence type="ECO:0000256" key="1">
    <source>
        <dbReference type="ARBA" id="ARBA00002368"/>
    </source>
</evidence>
<comment type="catalytic activity">
    <reaction evidence="9 10">
        <text>(S)-dihydroorotate + H2O = N-carbamoyl-L-aspartate + H(+)</text>
        <dbReference type="Rhea" id="RHEA:24296"/>
        <dbReference type="ChEBI" id="CHEBI:15377"/>
        <dbReference type="ChEBI" id="CHEBI:15378"/>
        <dbReference type="ChEBI" id="CHEBI:30864"/>
        <dbReference type="ChEBI" id="CHEBI:32814"/>
        <dbReference type="EC" id="3.5.2.3"/>
    </reaction>
</comment>
<dbReference type="EMBL" id="UHIA01000004">
    <property type="protein sequence ID" value="SUO98469.1"/>
    <property type="molecule type" value="Genomic_DNA"/>
</dbReference>
<evidence type="ECO:0000256" key="7">
    <source>
        <dbReference type="ARBA" id="ARBA00022833"/>
    </source>
</evidence>
<dbReference type="InterPro" id="IPR004721">
    <property type="entry name" value="DHOdimr"/>
</dbReference>
<keyword evidence="13" id="KW-1185">Reference proteome</keyword>
<comment type="cofactor">
    <cofactor evidence="9 10">
        <name>Zn(2+)</name>
        <dbReference type="ChEBI" id="CHEBI:29105"/>
    </cofactor>
    <text evidence="9 10">Binds 2 Zn(2+) ions per subunit.</text>
</comment>
<comment type="similarity">
    <text evidence="3 9 10">Belongs to the metallo-dependent hydrolases superfamily. DHOase family. Class II DHOase subfamily.</text>
</comment>
<comment type="pathway">
    <text evidence="2 9 10">Pyrimidine metabolism; UMP biosynthesis via de novo pathway; (S)-dihydroorotate from bicarbonate: step 3/3.</text>
</comment>
<dbReference type="CDD" id="cd01294">
    <property type="entry name" value="DHOase"/>
    <property type="match status" value="1"/>
</dbReference>
<dbReference type="RefSeq" id="WP_115219293.1">
    <property type="nucleotide sequence ID" value="NZ_UHIA01000004.1"/>
</dbReference>
<feature type="binding site" evidence="9">
    <location>
        <begin position="16"/>
        <end position="18"/>
    </location>
    <ligand>
        <name>substrate</name>
    </ligand>
</feature>
<feature type="binding site" evidence="9">
    <location>
        <position position="42"/>
    </location>
    <ligand>
        <name>substrate</name>
    </ligand>
</feature>
<feature type="active site" evidence="9">
    <location>
        <position position="247"/>
    </location>
</feature>
<dbReference type="PIRSF" id="PIRSF001237">
    <property type="entry name" value="DHOdimr"/>
    <property type="match status" value="1"/>
</dbReference>